<protein>
    <submittedName>
        <fullName evidence="1">Uncharacterized protein</fullName>
    </submittedName>
</protein>
<organism evidence="1 2">
    <name type="scientific">Nyssa sinensis</name>
    <dbReference type="NCBI Taxonomy" id="561372"/>
    <lineage>
        <taxon>Eukaryota</taxon>
        <taxon>Viridiplantae</taxon>
        <taxon>Streptophyta</taxon>
        <taxon>Embryophyta</taxon>
        <taxon>Tracheophyta</taxon>
        <taxon>Spermatophyta</taxon>
        <taxon>Magnoliopsida</taxon>
        <taxon>eudicotyledons</taxon>
        <taxon>Gunneridae</taxon>
        <taxon>Pentapetalae</taxon>
        <taxon>asterids</taxon>
        <taxon>Cornales</taxon>
        <taxon>Nyssaceae</taxon>
        <taxon>Nyssa</taxon>
    </lineage>
</organism>
<evidence type="ECO:0000313" key="2">
    <source>
        <dbReference type="Proteomes" id="UP000325577"/>
    </source>
</evidence>
<accession>A0A5J4ZBE9</accession>
<proteinExistence type="predicted"/>
<gene>
    <name evidence="1" type="ORF">F0562_019232</name>
</gene>
<reference evidence="1 2" key="1">
    <citation type="submission" date="2019-09" db="EMBL/GenBank/DDBJ databases">
        <title>A chromosome-level genome assembly of the Chinese tupelo Nyssa sinensis.</title>
        <authorList>
            <person name="Yang X."/>
            <person name="Kang M."/>
            <person name="Yang Y."/>
            <person name="Xiong H."/>
            <person name="Wang M."/>
            <person name="Zhang Z."/>
            <person name="Wang Z."/>
            <person name="Wu H."/>
            <person name="Ma T."/>
            <person name="Liu J."/>
            <person name="Xi Z."/>
        </authorList>
    </citation>
    <scope>NUCLEOTIDE SEQUENCE [LARGE SCALE GENOMIC DNA]</scope>
    <source>
        <strain evidence="1">J267</strain>
        <tissue evidence="1">Leaf</tissue>
    </source>
</reference>
<name>A0A5J4ZBE9_9ASTE</name>
<keyword evidence="2" id="KW-1185">Reference proteome</keyword>
<dbReference type="EMBL" id="CM018052">
    <property type="protein sequence ID" value="KAA8516053.1"/>
    <property type="molecule type" value="Genomic_DNA"/>
</dbReference>
<dbReference type="AlphaFoldDB" id="A0A5J4ZBE9"/>
<dbReference type="Proteomes" id="UP000325577">
    <property type="component" value="Linkage Group LG9"/>
</dbReference>
<evidence type="ECO:0000313" key="1">
    <source>
        <dbReference type="EMBL" id="KAA8516053.1"/>
    </source>
</evidence>
<sequence length="89" mass="10432">MKLLFHQGKRSRVKAPGRPFALPLSDIFFLLFIRSLFNPPKFYFQLEKSYTEPLGTRMPSNNTVSELIVSTESIFTKFLMREFDLHGFL</sequence>